<accession>A0A2R6XAQ6</accession>
<organism evidence="2 3">
    <name type="scientific">Marchantia polymorpha</name>
    <name type="common">Common liverwort</name>
    <name type="synonym">Marchantia aquatica</name>
    <dbReference type="NCBI Taxonomy" id="3197"/>
    <lineage>
        <taxon>Eukaryota</taxon>
        <taxon>Viridiplantae</taxon>
        <taxon>Streptophyta</taxon>
        <taxon>Embryophyta</taxon>
        <taxon>Marchantiophyta</taxon>
        <taxon>Marchantiopsida</taxon>
        <taxon>Marchantiidae</taxon>
        <taxon>Marchantiales</taxon>
        <taxon>Marchantiaceae</taxon>
        <taxon>Marchantia</taxon>
    </lineage>
</organism>
<keyword evidence="3" id="KW-1185">Reference proteome</keyword>
<proteinExistence type="inferred from homology"/>
<dbReference type="Proteomes" id="UP000244005">
    <property type="component" value="Unassembled WGS sequence"/>
</dbReference>
<dbReference type="InterPro" id="IPR050481">
    <property type="entry name" value="UDP-glycosyltransf_plant"/>
</dbReference>
<sequence>MFCLWAQILFDGISIGYTSKFGRKRESALVCESAFVLSQVPKVFTIGPLAAARTEAAAREGEREECLEWLDRQLVSSVVYICYGSMAKWTPESLRELALAPEASQCRFLWFLYQESGDDLVLALPAQFLERVGERGKVVTYWVPQVQIIQHQALICKVYWEECPCCVCPLELSRTLIKVIIDRILTILFSLIDTTKIERTTNIERKVSCR</sequence>
<dbReference type="SUPFAM" id="SSF53756">
    <property type="entry name" value="UDP-Glycosyltransferase/glycogen phosphorylase"/>
    <property type="match status" value="1"/>
</dbReference>
<comment type="similarity">
    <text evidence="1">Belongs to the UDP-glycosyltransferase family.</text>
</comment>
<protein>
    <submittedName>
        <fullName evidence="2">Uncharacterized protein</fullName>
    </submittedName>
</protein>
<reference evidence="3" key="1">
    <citation type="journal article" date="2017" name="Cell">
        <title>Insights into land plant evolution garnered from the Marchantia polymorpha genome.</title>
        <authorList>
            <person name="Bowman J.L."/>
            <person name="Kohchi T."/>
            <person name="Yamato K.T."/>
            <person name="Jenkins J."/>
            <person name="Shu S."/>
            <person name="Ishizaki K."/>
            <person name="Yamaoka S."/>
            <person name="Nishihama R."/>
            <person name="Nakamura Y."/>
            <person name="Berger F."/>
            <person name="Adam C."/>
            <person name="Aki S.S."/>
            <person name="Althoff F."/>
            <person name="Araki T."/>
            <person name="Arteaga-Vazquez M.A."/>
            <person name="Balasubrmanian S."/>
            <person name="Barry K."/>
            <person name="Bauer D."/>
            <person name="Boehm C.R."/>
            <person name="Briginshaw L."/>
            <person name="Caballero-Perez J."/>
            <person name="Catarino B."/>
            <person name="Chen F."/>
            <person name="Chiyoda S."/>
            <person name="Chovatia M."/>
            <person name="Davies K.M."/>
            <person name="Delmans M."/>
            <person name="Demura T."/>
            <person name="Dierschke T."/>
            <person name="Dolan L."/>
            <person name="Dorantes-Acosta A.E."/>
            <person name="Eklund D.M."/>
            <person name="Florent S.N."/>
            <person name="Flores-Sandoval E."/>
            <person name="Fujiyama A."/>
            <person name="Fukuzawa H."/>
            <person name="Galik B."/>
            <person name="Grimanelli D."/>
            <person name="Grimwood J."/>
            <person name="Grossniklaus U."/>
            <person name="Hamada T."/>
            <person name="Haseloff J."/>
            <person name="Hetherington A.J."/>
            <person name="Higo A."/>
            <person name="Hirakawa Y."/>
            <person name="Hundley H.N."/>
            <person name="Ikeda Y."/>
            <person name="Inoue K."/>
            <person name="Inoue S.I."/>
            <person name="Ishida S."/>
            <person name="Jia Q."/>
            <person name="Kakita M."/>
            <person name="Kanazawa T."/>
            <person name="Kawai Y."/>
            <person name="Kawashima T."/>
            <person name="Kennedy M."/>
            <person name="Kinose K."/>
            <person name="Kinoshita T."/>
            <person name="Kohara Y."/>
            <person name="Koide E."/>
            <person name="Komatsu K."/>
            <person name="Kopischke S."/>
            <person name="Kubo M."/>
            <person name="Kyozuka J."/>
            <person name="Lagercrantz U."/>
            <person name="Lin S.S."/>
            <person name="Lindquist E."/>
            <person name="Lipzen A.M."/>
            <person name="Lu C.W."/>
            <person name="De Luna E."/>
            <person name="Martienssen R.A."/>
            <person name="Minamino N."/>
            <person name="Mizutani M."/>
            <person name="Mizutani M."/>
            <person name="Mochizuki N."/>
            <person name="Monte I."/>
            <person name="Mosher R."/>
            <person name="Nagasaki H."/>
            <person name="Nakagami H."/>
            <person name="Naramoto S."/>
            <person name="Nishitani K."/>
            <person name="Ohtani M."/>
            <person name="Okamoto T."/>
            <person name="Okumura M."/>
            <person name="Phillips J."/>
            <person name="Pollak B."/>
            <person name="Reinders A."/>
            <person name="Rovekamp M."/>
            <person name="Sano R."/>
            <person name="Sawa S."/>
            <person name="Schmid M.W."/>
            <person name="Shirakawa M."/>
            <person name="Solano R."/>
            <person name="Spunde A."/>
            <person name="Suetsugu N."/>
            <person name="Sugano S."/>
            <person name="Sugiyama A."/>
            <person name="Sun R."/>
            <person name="Suzuki Y."/>
            <person name="Takenaka M."/>
            <person name="Takezawa D."/>
            <person name="Tomogane H."/>
            <person name="Tsuzuki M."/>
            <person name="Ueda T."/>
            <person name="Umeda M."/>
            <person name="Ward J.M."/>
            <person name="Watanabe Y."/>
            <person name="Yazaki K."/>
            <person name="Yokoyama R."/>
            <person name="Yoshitake Y."/>
            <person name="Yotsui I."/>
            <person name="Zachgo S."/>
            <person name="Schmutz J."/>
        </authorList>
    </citation>
    <scope>NUCLEOTIDE SEQUENCE [LARGE SCALE GENOMIC DNA]</scope>
    <source>
        <strain evidence="3">Tak-1</strain>
    </source>
</reference>
<evidence type="ECO:0000313" key="3">
    <source>
        <dbReference type="Proteomes" id="UP000244005"/>
    </source>
</evidence>
<dbReference type="PANTHER" id="PTHR48048">
    <property type="entry name" value="GLYCOSYLTRANSFERASE"/>
    <property type="match status" value="1"/>
</dbReference>
<dbReference type="Gene3D" id="3.40.50.2000">
    <property type="entry name" value="Glycogen Phosphorylase B"/>
    <property type="match status" value="2"/>
</dbReference>
<dbReference type="OrthoDB" id="5835829at2759"/>
<gene>
    <name evidence="2" type="ORF">MARPO_0026s0063</name>
</gene>
<dbReference type="PANTHER" id="PTHR48048:SF45">
    <property type="entry name" value="GLYCOSYLTRANSFERASE"/>
    <property type="match status" value="1"/>
</dbReference>
<evidence type="ECO:0000256" key="1">
    <source>
        <dbReference type="ARBA" id="ARBA00009995"/>
    </source>
</evidence>
<evidence type="ECO:0000313" key="2">
    <source>
        <dbReference type="EMBL" id="PTQ43184.1"/>
    </source>
</evidence>
<dbReference type="GO" id="GO:0035251">
    <property type="term" value="F:UDP-glucosyltransferase activity"/>
    <property type="evidence" value="ECO:0007669"/>
    <property type="project" value="InterPro"/>
</dbReference>
<dbReference type="EMBL" id="KZ772698">
    <property type="protein sequence ID" value="PTQ43184.1"/>
    <property type="molecule type" value="Genomic_DNA"/>
</dbReference>
<dbReference type="AlphaFoldDB" id="A0A2R6XAQ6"/>
<name>A0A2R6XAQ6_MARPO</name>